<dbReference type="Pfam" id="PF01966">
    <property type="entry name" value="HD"/>
    <property type="match status" value="1"/>
</dbReference>
<dbReference type="InterPro" id="IPR006674">
    <property type="entry name" value="HD_domain"/>
</dbReference>
<evidence type="ECO:0000259" key="1">
    <source>
        <dbReference type="Pfam" id="PF01966"/>
    </source>
</evidence>
<reference evidence="2" key="2">
    <citation type="submission" date="2021-04" db="EMBL/GenBank/DDBJ databases">
        <authorList>
            <person name="Gilroy R."/>
        </authorList>
    </citation>
    <scope>NUCLEOTIDE SEQUENCE</scope>
    <source>
        <strain evidence="2">5032</strain>
    </source>
</reference>
<dbReference type="AlphaFoldDB" id="A0A9D2HMI7"/>
<gene>
    <name evidence="2" type="ORF">H9784_02175</name>
</gene>
<dbReference type="CDD" id="cd00077">
    <property type="entry name" value="HDc"/>
    <property type="match status" value="1"/>
</dbReference>
<dbReference type="SUPFAM" id="SSF109604">
    <property type="entry name" value="HD-domain/PDEase-like"/>
    <property type="match status" value="1"/>
</dbReference>
<comment type="caution">
    <text evidence="2">The sequence shown here is derived from an EMBL/GenBank/DDBJ whole genome shotgun (WGS) entry which is preliminary data.</text>
</comment>
<dbReference type="Gene3D" id="1.10.3210.10">
    <property type="entry name" value="Hypothetical protein af1432"/>
    <property type="match status" value="1"/>
</dbReference>
<dbReference type="InterPro" id="IPR003607">
    <property type="entry name" value="HD/PDEase_dom"/>
</dbReference>
<evidence type="ECO:0000313" key="2">
    <source>
        <dbReference type="EMBL" id="HJA78368.1"/>
    </source>
</evidence>
<name>A0A9D2HMI7_9BACT</name>
<organism evidence="2 3">
    <name type="scientific">Candidatus Desulfovibrio intestinavium</name>
    <dbReference type="NCBI Taxonomy" id="2838534"/>
    <lineage>
        <taxon>Bacteria</taxon>
        <taxon>Pseudomonadati</taxon>
        <taxon>Thermodesulfobacteriota</taxon>
        <taxon>Desulfovibrionia</taxon>
        <taxon>Desulfovibrionales</taxon>
        <taxon>Desulfovibrionaceae</taxon>
        <taxon>Desulfovibrio</taxon>
    </lineage>
</organism>
<dbReference type="Proteomes" id="UP000823821">
    <property type="component" value="Unassembled WGS sequence"/>
</dbReference>
<sequence length="217" mass="24029">MPPCDSGPLFPHPYSPLPEPTLTPAPPAQAAPDAAACEALWDKYDMLPHIRRHSRVVAHIAVELARRALARGFSADIPTVRAAGLLHDLAKTYSIQHGAGHAHLGASWVVSETRNYAVAQGVMLHVHWPWRVPVDDASRLCSLPFFILYADKRTMHDQCVTLEVRFADLLERYGRTEAAREGIEASYRQGLTIERALEAHLGCSLHEDSFDCGRLVL</sequence>
<proteinExistence type="predicted"/>
<feature type="domain" description="HD" evidence="1">
    <location>
        <begin position="52"/>
        <end position="129"/>
    </location>
</feature>
<evidence type="ECO:0000313" key="3">
    <source>
        <dbReference type="Proteomes" id="UP000823821"/>
    </source>
</evidence>
<dbReference type="EMBL" id="DWZD01000016">
    <property type="protein sequence ID" value="HJA78368.1"/>
    <property type="molecule type" value="Genomic_DNA"/>
</dbReference>
<protein>
    <submittedName>
        <fullName evidence="2">HD domain-containing protein</fullName>
    </submittedName>
</protein>
<accession>A0A9D2HMI7</accession>
<reference evidence="2" key="1">
    <citation type="journal article" date="2021" name="PeerJ">
        <title>Extensive microbial diversity within the chicken gut microbiome revealed by metagenomics and culture.</title>
        <authorList>
            <person name="Gilroy R."/>
            <person name="Ravi A."/>
            <person name="Getino M."/>
            <person name="Pursley I."/>
            <person name="Horton D.L."/>
            <person name="Alikhan N.F."/>
            <person name="Baker D."/>
            <person name="Gharbi K."/>
            <person name="Hall N."/>
            <person name="Watson M."/>
            <person name="Adriaenssens E.M."/>
            <person name="Foster-Nyarko E."/>
            <person name="Jarju S."/>
            <person name="Secka A."/>
            <person name="Antonio M."/>
            <person name="Oren A."/>
            <person name="Chaudhuri R.R."/>
            <person name="La Ragione R."/>
            <person name="Hildebrand F."/>
            <person name="Pallen M.J."/>
        </authorList>
    </citation>
    <scope>NUCLEOTIDE SEQUENCE</scope>
    <source>
        <strain evidence="2">5032</strain>
    </source>
</reference>